<dbReference type="RefSeq" id="WP_034833775.1">
    <property type="nucleotide sequence ID" value="NZ_JOKH01000001.1"/>
</dbReference>
<dbReference type="EMBL" id="JOKH01000001">
    <property type="protein sequence ID" value="KEQ19749.1"/>
    <property type="molecule type" value="Genomic_DNA"/>
</dbReference>
<evidence type="ECO:0000313" key="3">
    <source>
        <dbReference type="Proteomes" id="UP000028073"/>
    </source>
</evidence>
<sequence>MRNINIFLLLALFSLGSEAYDKMDDNLAPVYQAITEKALPGISGFINALIEEESDDFSDNWFVIRAQCAYFSWANAVNRAITNNQDLPDNGQLIHDTFDSVYCFNLPQNSQIQIPDLSSSQPFSHNTPHYPTESGTYMPFSSTASYVQNMPSYEELDPEDFESADLMRSRIVLETILFMLGTKTQEPTTVWRQFHSKHFRAAMRPFHCSRFIEEDYNQYQNCLTMQSSDDIKRSNHAIKLTNIALGDYQPSMQPDIHSFDSYGYQSGFAIAANNANFMQISRYHTGYSVVAETFIFLALLRNTLLH</sequence>
<keyword evidence="3" id="KW-1185">Reference proteome</keyword>
<feature type="chain" id="PRO_5001760960" evidence="1">
    <location>
        <begin position="20"/>
        <end position="306"/>
    </location>
</feature>
<accession>A0A081NMS6</accession>
<evidence type="ECO:0000313" key="2">
    <source>
        <dbReference type="EMBL" id="KEQ19749.1"/>
    </source>
</evidence>
<keyword evidence="1" id="KW-0732">Signal</keyword>
<comment type="caution">
    <text evidence="2">The sequence shown here is derived from an EMBL/GenBank/DDBJ whole genome shotgun (WGS) entry which is preliminary data.</text>
</comment>
<reference evidence="2 3" key="1">
    <citation type="submission" date="2014-06" db="EMBL/GenBank/DDBJ databases">
        <title>Whole Genome Sequences of Three Symbiotic Endozoicomonas Bacteria.</title>
        <authorList>
            <person name="Neave M.J."/>
            <person name="Apprill A."/>
            <person name="Voolstra C.R."/>
        </authorList>
    </citation>
    <scope>NUCLEOTIDE SEQUENCE [LARGE SCALE GENOMIC DNA]</scope>
    <source>
        <strain evidence="2 3">DSM 25634</strain>
    </source>
</reference>
<feature type="signal peptide" evidence="1">
    <location>
        <begin position="1"/>
        <end position="19"/>
    </location>
</feature>
<gene>
    <name evidence="2" type="ORF">GZ78_07735</name>
</gene>
<evidence type="ECO:0000256" key="1">
    <source>
        <dbReference type="SAM" id="SignalP"/>
    </source>
</evidence>
<dbReference type="Proteomes" id="UP000028073">
    <property type="component" value="Unassembled WGS sequence"/>
</dbReference>
<dbReference type="AlphaFoldDB" id="A0A081NMS6"/>
<proteinExistence type="predicted"/>
<name>A0A081NMS6_9GAMM</name>
<protein>
    <submittedName>
        <fullName evidence="2">Uncharacterized protein</fullName>
    </submittedName>
</protein>
<organism evidence="2 3">
    <name type="scientific">Endozoicomonas numazuensis</name>
    <dbReference type="NCBI Taxonomy" id="1137799"/>
    <lineage>
        <taxon>Bacteria</taxon>
        <taxon>Pseudomonadati</taxon>
        <taxon>Pseudomonadota</taxon>
        <taxon>Gammaproteobacteria</taxon>
        <taxon>Oceanospirillales</taxon>
        <taxon>Endozoicomonadaceae</taxon>
        <taxon>Endozoicomonas</taxon>
    </lineage>
</organism>